<dbReference type="PANTHER" id="PTHR43080:SF2">
    <property type="entry name" value="CBS DOMAIN-CONTAINING PROTEIN"/>
    <property type="match status" value="1"/>
</dbReference>
<sequence length="469" mass="51430">MEAHVVGSLEMLLRCAPLSVSPEAAVREVLRRMCVEDAAEAVVVAPVTGRPLGILTQRDVVERVALPAESLDGPVAGVMTGGVVALPRTAGVHEARLQLARHRLRRLVVVDEAGRLVGVVSREDLYAVRRPRADDLIERIQAVRDEAALTSVARQVSAGAGALVDGGEQAGRVGEWIALLNDLLAQAAIDIAEAEFELPMVPWCWLAFGSEGRLEQTLHTDQDNGLIFLAADEAEAESLRARFLPFAQRVNILLDACGFSLCKGGIMAGNPCWCLSLAEWRGRFSDWMRSASAEDLLNATIFFDFRALVGDVALADSLRGWLLAAAADNALFLRFMAENALRSGPPLGRIRDFVVDRESGRLDLKRDGTRPFVDAARIYALELGLPETATVERLRAAGAVLRWGAREVGALSEAFEFILQLRLRRQRVPGTPPNQVAPDELNELERAFLKESLRQARRLQDRLRGRYQL</sequence>
<dbReference type="Pfam" id="PF00571">
    <property type="entry name" value="CBS"/>
    <property type="match status" value="2"/>
</dbReference>
<dbReference type="Pfam" id="PF03445">
    <property type="entry name" value="DUF294"/>
    <property type="match status" value="1"/>
</dbReference>
<keyword evidence="1 2" id="KW-0129">CBS domain</keyword>
<dbReference type="SUPFAM" id="SSF54631">
    <property type="entry name" value="CBS-domain pair"/>
    <property type="match status" value="1"/>
</dbReference>
<dbReference type="InterPro" id="IPR018821">
    <property type="entry name" value="DUF294_put_nucleoTrafse_sb-bd"/>
</dbReference>
<evidence type="ECO:0000256" key="2">
    <source>
        <dbReference type="PROSITE-ProRule" id="PRU00703"/>
    </source>
</evidence>
<organism evidence="4 5">
    <name type="scientific">Zoogloea ramigera</name>
    <dbReference type="NCBI Taxonomy" id="350"/>
    <lineage>
        <taxon>Bacteria</taxon>
        <taxon>Pseudomonadati</taxon>
        <taxon>Pseudomonadota</taxon>
        <taxon>Betaproteobacteria</taxon>
        <taxon>Rhodocyclales</taxon>
        <taxon>Zoogloeaceae</taxon>
        <taxon>Zoogloea</taxon>
    </lineage>
</organism>
<proteinExistence type="predicted"/>
<evidence type="ECO:0000313" key="4">
    <source>
        <dbReference type="EMBL" id="GEC96436.1"/>
    </source>
</evidence>
<gene>
    <name evidence="4" type="ORF">ZRA01_25090</name>
</gene>
<dbReference type="GO" id="GO:0008773">
    <property type="term" value="F:[protein-PII] uridylyltransferase activity"/>
    <property type="evidence" value="ECO:0007669"/>
    <property type="project" value="InterPro"/>
</dbReference>
<dbReference type="PANTHER" id="PTHR43080">
    <property type="entry name" value="CBS DOMAIN-CONTAINING PROTEIN CBSX3, MITOCHONDRIAL"/>
    <property type="match status" value="1"/>
</dbReference>
<dbReference type="SMART" id="SM00116">
    <property type="entry name" value="CBS"/>
    <property type="match status" value="2"/>
</dbReference>
<keyword evidence="5" id="KW-1185">Reference proteome</keyword>
<evidence type="ECO:0000256" key="1">
    <source>
        <dbReference type="ARBA" id="ARBA00023122"/>
    </source>
</evidence>
<feature type="domain" description="CBS" evidence="3">
    <location>
        <begin position="79"/>
        <end position="136"/>
    </location>
</feature>
<dbReference type="RefSeq" id="WP_141352742.1">
    <property type="nucleotide sequence ID" value="NZ_BJNV01000044.1"/>
</dbReference>
<accession>A0A4Y4CVT0</accession>
<name>A0A4Y4CVT0_ZOORA</name>
<reference evidence="4 5" key="1">
    <citation type="submission" date="2019-06" db="EMBL/GenBank/DDBJ databases">
        <title>Whole genome shotgun sequence of Zoogloea ramigera NBRC 15342.</title>
        <authorList>
            <person name="Hosoyama A."/>
            <person name="Uohara A."/>
            <person name="Ohji S."/>
            <person name="Ichikawa N."/>
        </authorList>
    </citation>
    <scope>NUCLEOTIDE SEQUENCE [LARGE SCALE GENOMIC DNA]</scope>
    <source>
        <strain evidence="4 5">NBRC 15342</strain>
    </source>
</reference>
<protein>
    <recommendedName>
        <fullName evidence="3">CBS domain-containing protein</fullName>
    </recommendedName>
</protein>
<dbReference type="InterPro" id="IPR051257">
    <property type="entry name" value="Diverse_CBS-Domain"/>
</dbReference>
<dbReference type="Proteomes" id="UP000318422">
    <property type="component" value="Unassembled WGS sequence"/>
</dbReference>
<evidence type="ECO:0000259" key="3">
    <source>
        <dbReference type="PROSITE" id="PS51371"/>
    </source>
</evidence>
<dbReference type="Pfam" id="PF10335">
    <property type="entry name" value="DUF294_C"/>
    <property type="match status" value="1"/>
</dbReference>
<dbReference type="InterPro" id="IPR000644">
    <property type="entry name" value="CBS_dom"/>
</dbReference>
<dbReference type="EMBL" id="BJNV01000044">
    <property type="protein sequence ID" value="GEC96436.1"/>
    <property type="molecule type" value="Genomic_DNA"/>
</dbReference>
<dbReference type="InterPro" id="IPR046342">
    <property type="entry name" value="CBS_dom_sf"/>
</dbReference>
<comment type="caution">
    <text evidence="4">The sequence shown here is derived from an EMBL/GenBank/DDBJ whole genome shotgun (WGS) entry which is preliminary data.</text>
</comment>
<feature type="domain" description="CBS" evidence="3">
    <location>
        <begin position="12"/>
        <end position="70"/>
    </location>
</feature>
<dbReference type="CDD" id="cd05401">
    <property type="entry name" value="NT_GlnE_GlnD_like"/>
    <property type="match status" value="1"/>
</dbReference>
<dbReference type="InterPro" id="IPR005105">
    <property type="entry name" value="GlnD_Uridyltrans_N"/>
</dbReference>
<dbReference type="PROSITE" id="PS51371">
    <property type="entry name" value="CBS"/>
    <property type="match status" value="2"/>
</dbReference>
<dbReference type="OrthoDB" id="9808528at2"/>
<dbReference type="Gene3D" id="3.10.580.10">
    <property type="entry name" value="CBS-domain"/>
    <property type="match status" value="1"/>
</dbReference>
<dbReference type="AlphaFoldDB" id="A0A4Y4CVT0"/>
<evidence type="ECO:0000313" key="5">
    <source>
        <dbReference type="Proteomes" id="UP000318422"/>
    </source>
</evidence>